<feature type="signal peptide" evidence="12">
    <location>
        <begin position="1"/>
        <end position="19"/>
    </location>
</feature>
<dbReference type="EMBL" id="OX465083">
    <property type="protein sequence ID" value="CAI9294925.1"/>
    <property type="molecule type" value="Genomic_DNA"/>
</dbReference>
<dbReference type="PRINTS" id="PR00019">
    <property type="entry name" value="LEURICHRPT"/>
</dbReference>
<evidence type="ECO:0000256" key="3">
    <source>
        <dbReference type="ARBA" id="ARBA00022475"/>
    </source>
</evidence>
<keyword evidence="5 11" id="KW-0812">Transmembrane</keyword>
<feature type="domain" description="Disease resistance R13L4/SHOC-2-like LRR" evidence="14">
    <location>
        <begin position="100"/>
        <end position="247"/>
    </location>
</feature>
<dbReference type="SUPFAM" id="SSF52058">
    <property type="entry name" value="L domain-like"/>
    <property type="match status" value="2"/>
</dbReference>
<dbReference type="GO" id="GO:0005886">
    <property type="term" value="C:plasma membrane"/>
    <property type="evidence" value="ECO:0007669"/>
    <property type="project" value="UniProtKB-SubCell"/>
</dbReference>
<dbReference type="Pfam" id="PF08263">
    <property type="entry name" value="LRRNT_2"/>
    <property type="match status" value="1"/>
</dbReference>
<reference evidence="15" key="1">
    <citation type="submission" date="2023-04" db="EMBL/GenBank/DDBJ databases">
        <authorList>
            <person name="Vijverberg K."/>
            <person name="Xiong W."/>
            <person name="Schranz E."/>
        </authorList>
    </citation>
    <scope>NUCLEOTIDE SEQUENCE</scope>
</reference>
<keyword evidence="9 11" id="KW-0472">Membrane</keyword>
<evidence type="ECO:0000256" key="4">
    <source>
        <dbReference type="ARBA" id="ARBA00022614"/>
    </source>
</evidence>
<keyword evidence="10" id="KW-0325">Glycoprotein</keyword>
<dbReference type="InterPro" id="IPR055414">
    <property type="entry name" value="LRR_R13L4/SHOC2-like"/>
</dbReference>
<dbReference type="SMART" id="SM00369">
    <property type="entry name" value="LRR_TYP"/>
    <property type="match status" value="10"/>
</dbReference>
<feature type="domain" description="Disease resistance R13L4/SHOC-2-like LRR" evidence="14">
    <location>
        <begin position="320"/>
        <end position="536"/>
    </location>
</feature>
<proteinExistence type="inferred from homology"/>
<feature type="domain" description="Leucine-rich repeat-containing N-terminal plant-type" evidence="13">
    <location>
        <begin position="24"/>
        <end position="79"/>
    </location>
</feature>
<sequence length="993" mass="111685">MLRVISLLYVFVIVTRTGSSVISHDDECSALFQFKQSMTHQDDPACAVLGFQTFQSWKPRSNASDAGFDCCSWYGVECSNDNESGHVVGLDLSESFLCGHINSNSTLFSLVHLQNLNLSLNHFYESQIPSEIARLKQLRSLNLSDSGFIGRIPNEISQLMQLSSLDLSQNPLKLQSPSGFKDLVQNMTGLKELHLSGVDISSSVPHLLTNFSSLRSIKLKNCSLRNKFPEAIFQLPKLKILDVASNPNLFGSFHEFHNNSLLEYVNLGLTGFFGIVPNSISKLNHLIILRLTKCSFSGRIPASLSNLTQLTYLGLGMNKFIGLVPSLISHSKLNILELTGNKFEKGYLPSWLGKLTTLNELYIADMNINGEIPPFLANLTKLSVLQMGKNVLTGHIPSSLFNISQLRILSLQENQLQGPISSSFSNFKSLQHLRLQWNDFSGKVDLDMFLQLKKLETLTLGFNRISLVATKNYSNSTLPELKDVELQSCNLKEFPSFLRFQQKLRILLLGHNKIHGMVPVWILNNSQETLQLISLSYNSITGFHQHPHFLPWKRLQGFYISYNQVQGQLPLPPQTTVLYGVSNNNLTGEIPPWLCELKSLRELDLSSNNMSGTLPSCLGSLSNSLVELNLRRNNFHGIMMNAFRHGSLLESIDLSENRFVGQLPRSLTNCTNLEVLSLGDNSFDDIFPSWLGILPKLQVLVLRSNKFHGPIQGSTTACSQFPKLRIIDLSNNRFSGRLHHKFFHTCLAMKSIGESFVLETTMSFSSFNTKSPYTMTLIYKGVKREYEEILTIFTAVDLSCNDFEGEIPLSLQDLQGIESLNLSNNHFTGHIFPSLGYLKNLESLDLSQNELSGEIPQQLVQLGFLSIFNVSMNHLDGRIPQGKQFDTFDYSSYKGNPWLCGHPLSKECQDSKASILPPASNTSEAVSLLPSERIDWIIIFCGFGSGMVVGIVFGNVLYTKYYDRFRKRKDRWVRPLRNTRRNEGTRFSDMHVL</sequence>
<comment type="similarity">
    <text evidence="2">Belongs to the RLP family.</text>
</comment>
<dbReference type="InterPro" id="IPR001611">
    <property type="entry name" value="Leu-rich_rpt"/>
</dbReference>
<dbReference type="Pfam" id="PF23598">
    <property type="entry name" value="LRR_14"/>
    <property type="match status" value="2"/>
</dbReference>
<evidence type="ECO:0000259" key="13">
    <source>
        <dbReference type="Pfam" id="PF08263"/>
    </source>
</evidence>
<dbReference type="Gene3D" id="3.80.10.10">
    <property type="entry name" value="Ribonuclease Inhibitor"/>
    <property type="match status" value="5"/>
</dbReference>
<gene>
    <name evidence="15" type="ORF">LSALG_LOCUS33883</name>
</gene>
<name>A0AA36EIS7_LACSI</name>
<evidence type="ECO:0000313" key="16">
    <source>
        <dbReference type="Proteomes" id="UP001177003"/>
    </source>
</evidence>
<evidence type="ECO:0000313" key="15">
    <source>
        <dbReference type="EMBL" id="CAI9294925.1"/>
    </source>
</evidence>
<dbReference type="SUPFAM" id="SSF52047">
    <property type="entry name" value="RNI-like"/>
    <property type="match status" value="1"/>
</dbReference>
<evidence type="ECO:0000256" key="5">
    <source>
        <dbReference type="ARBA" id="ARBA00022692"/>
    </source>
</evidence>
<evidence type="ECO:0000256" key="1">
    <source>
        <dbReference type="ARBA" id="ARBA00004251"/>
    </source>
</evidence>
<evidence type="ECO:0000256" key="2">
    <source>
        <dbReference type="ARBA" id="ARBA00009592"/>
    </source>
</evidence>
<evidence type="ECO:0008006" key="17">
    <source>
        <dbReference type="Google" id="ProtNLM"/>
    </source>
</evidence>
<feature type="chain" id="PRO_5041413218" description="Leucine-rich repeat-containing N-terminal plant-type domain-containing protein" evidence="12">
    <location>
        <begin position="20"/>
        <end position="993"/>
    </location>
</feature>
<evidence type="ECO:0000256" key="8">
    <source>
        <dbReference type="ARBA" id="ARBA00022989"/>
    </source>
</evidence>
<dbReference type="Pfam" id="PF13855">
    <property type="entry name" value="LRR_8"/>
    <property type="match status" value="1"/>
</dbReference>
<dbReference type="AlphaFoldDB" id="A0AA36EIS7"/>
<dbReference type="FunFam" id="3.80.10.10:FF:000095">
    <property type="entry name" value="LRR receptor-like serine/threonine-protein kinase GSO1"/>
    <property type="match status" value="1"/>
</dbReference>
<dbReference type="InterPro" id="IPR046956">
    <property type="entry name" value="RLP23-like"/>
</dbReference>
<dbReference type="InterPro" id="IPR013210">
    <property type="entry name" value="LRR_N_plant-typ"/>
</dbReference>
<keyword evidence="16" id="KW-1185">Reference proteome</keyword>
<evidence type="ECO:0000256" key="6">
    <source>
        <dbReference type="ARBA" id="ARBA00022729"/>
    </source>
</evidence>
<keyword evidence="7" id="KW-0677">Repeat</keyword>
<dbReference type="FunFam" id="3.80.10.10:FF:000213">
    <property type="entry name" value="Tyrosine-sulfated glycopeptide receptor 1"/>
    <property type="match status" value="1"/>
</dbReference>
<feature type="transmembrane region" description="Helical" evidence="11">
    <location>
        <begin position="936"/>
        <end position="958"/>
    </location>
</feature>
<evidence type="ECO:0000256" key="9">
    <source>
        <dbReference type="ARBA" id="ARBA00023136"/>
    </source>
</evidence>
<evidence type="ECO:0000256" key="10">
    <source>
        <dbReference type="ARBA" id="ARBA00023180"/>
    </source>
</evidence>
<dbReference type="PANTHER" id="PTHR48061:SF12">
    <property type="entry name" value="DISEASE RESISTANCE LIKE PROTEIN"/>
    <property type="match status" value="1"/>
</dbReference>
<organism evidence="15 16">
    <name type="scientific">Lactuca saligna</name>
    <name type="common">Willowleaf lettuce</name>
    <dbReference type="NCBI Taxonomy" id="75948"/>
    <lineage>
        <taxon>Eukaryota</taxon>
        <taxon>Viridiplantae</taxon>
        <taxon>Streptophyta</taxon>
        <taxon>Embryophyta</taxon>
        <taxon>Tracheophyta</taxon>
        <taxon>Spermatophyta</taxon>
        <taxon>Magnoliopsida</taxon>
        <taxon>eudicotyledons</taxon>
        <taxon>Gunneridae</taxon>
        <taxon>Pentapetalae</taxon>
        <taxon>asterids</taxon>
        <taxon>campanulids</taxon>
        <taxon>Asterales</taxon>
        <taxon>Asteraceae</taxon>
        <taxon>Cichorioideae</taxon>
        <taxon>Cichorieae</taxon>
        <taxon>Lactucinae</taxon>
        <taxon>Lactuca</taxon>
    </lineage>
</organism>
<evidence type="ECO:0000256" key="11">
    <source>
        <dbReference type="SAM" id="Phobius"/>
    </source>
</evidence>
<evidence type="ECO:0000256" key="12">
    <source>
        <dbReference type="SAM" id="SignalP"/>
    </source>
</evidence>
<dbReference type="PANTHER" id="PTHR48061">
    <property type="entry name" value="LEUCINE-RICH REPEAT RECEPTOR PROTEIN KINASE EMS1-LIKE-RELATED"/>
    <property type="match status" value="1"/>
</dbReference>
<dbReference type="InterPro" id="IPR003591">
    <property type="entry name" value="Leu-rich_rpt_typical-subtyp"/>
</dbReference>
<dbReference type="Proteomes" id="UP001177003">
    <property type="component" value="Chromosome 7"/>
</dbReference>
<comment type="subcellular location">
    <subcellularLocation>
        <location evidence="1">Cell membrane</location>
        <topology evidence="1">Single-pass type I membrane protein</topology>
    </subcellularLocation>
</comment>
<evidence type="ECO:0000256" key="7">
    <source>
        <dbReference type="ARBA" id="ARBA00022737"/>
    </source>
</evidence>
<keyword evidence="3" id="KW-1003">Cell membrane</keyword>
<dbReference type="Pfam" id="PF00560">
    <property type="entry name" value="LRR_1"/>
    <property type="match status" value="4"/>
</dbReference>
<dbReference type="GO" id="GO:0006952">
    <property type="term" value="P:defense response"/>
    <property type="evidence" value="ECO:0007669"/>
    <property type="project" value="UniProtKB-ARBA"/>
</dbReference>
<keyword evidence="4" id="KW-0433">Leucine-rich repeat</keyword>
<accession>A0AA36EIS7</accession>
<keyword evidence="6 12" id="KW-0732">Signal</keyword>
<protein>
    <recommendedName>
        <fullName evidence="17">Leucine-rich repeat-containing N-terminal plant-type domain-containing protein</fullName>
    </recommendedName>
</protein>
<dbReference type="GO" id="GO:0051707">
    <property type="term" value="P:response to other organism"/>
    <property type="evidence" value="ECO:0007669"/>
    <property type="project" value="UniProtKB-ARBA"/>
</dbReference>
<keyword evidence="8 11" id="KW-1133">Transmembrane helix</keyword>
<evidence type="ECO:0000259" key="14">
    <source>
        <dbReference type="Pfam" id="PF23598"/>
    </source>
</evidence>
<dbReference type="InterPro" id="IPR032675">
    <property type="entry name" value="LRR_dom_sf"/>
</dbReference>